<proteinExistence type="predicted"/>
<dbReference type="InterPro" id="IPR013154">
    <property type="entry name" value="ADH-like_N"/>
</dbReference>
<protein>
    <submittedName>
        <fullName evidence="3">Zinc-dependent alcohol dehydrogenase family protein</fullName>
    </submittedName>
</protein>
<comment type="caution">
    <text evidence="3">The sequence shown here is derived from an EMBL/GenBank/DDBJ whole genome shotgun (WGS) entry which is preliminary data.</text>
</comment>
<dbReference type="SUPFAM" id="SSF51735">
    <property type="entry name" value="NAD(P)-binding Rossmann-fold domains"/>
    <property type="match status" value="1"/>
</dbReference>
<name>A0ABN2UNV9_9ACTN</name>
<dbReference type="Proteomes" id="UP001500751">
    <property type="component" value="Unassembled WGS sequence"/>
</dbReference>
<evidence type="ECO:0000313" key="3">
    <source>
        <dbReference type="EMBL" id="GAA2040586.1"/>
    </source>
</evidence>
<dbReference type="SMART" id="SM00829">
    <property type="entry name" value="PKS_ER"/>
    <property type="match status" value="1"/>
</dbReference>
<dbReference type="CDD" id="cd08272">
    <property type="entry name" value="MDR6"/>
    <property type="match status" value="1"/>
</dbReference>
<dbReference type="Pfam" id="PF08240">
    <property type="entry name" value="ADH_N"/>
    <property type="match status" value="1"/>
</dbReference>
<evidence type="ECO:0000256" key="1">
    <source>
        <dbReference type="ARBA" id="ARBA00022857"/>
    </source>
</evidence>
<evidence type="ECO:0000313" key="4">
    <source>
        <dbReference type="Proteomes" id="UP001500751"/>
    </source>
</evidence>
<keyword evidence="1" id="KW-0521">NADP</keyword>
<reference evidence="3 4" key="1">
    <citation type="journal article" date="2019" name="Int. J. Syst. Evol. Microbiol.">
        <title>The Global Catalogue of Microorganisms (GCM) 10K type strain sequencing project: providing services to taxonomists for standard genome sequencing and annotation.</title>
        <authorList>
            <consortium name="The Broad Institute Genomics Platform"/>
            <consortium name="The Broad Institute Genome Sequencing Center for Infectious Disease"/>
            <person name="Wu L."/>
            <person name="Ma J."/>
        </authorList>
    </citation>
    <scope>NUCLEOTIDE SEQUENCE [LARGE SCALE GENOMIC DNA]</scope>
    <source>
        <strain evidence="3 4">JCM 16014</strain>
    </source>
</reference>
<dbReference type="SUPFAM" id="SSF50129">
    <property type="entry name" value="GroES-like"/>
    <property type="match status" value="1"/>
</dbReference>
<gene>
    <name evidence="3" type="ORF">GCM10009839_48430</name>
</gene>
<dbReference type="InterPro" id="IPR011032">
    <property type="entry name" value="GroES-like_sf"/>
</dbReference>
<accession>A0ABN2UNV9</accession>
<keyword evidence="4" id="KW-1185">Reference proteome</keyword>
<dbReference type="InterPro" id="IPR051603">
    <property type="entry name" value="Zinc-ADH_QOR/CCCR"/>
</dbReference>
<dbReference type="RefSeq" id="WP_344667939.1">
    <property type="nucleotide sequence ID" value="NZ_BAAAQN010000030.1"/>
</dbReference>
<dbReference type="Gene3D" id="3.90.180.10">
    <property type="entry name" value="Medium-chain alcohol dehydrogenases, catalytic domain"/>
    <property type="match status" value="1"/>
</dbReference>
<feature type="domain" description="Enoyl reductase (ER)" evidence="2">
    <location>
        <begin position="24"/>
        <end position="338"/>
    </location>
</feature>
<dbReference type="Gene3D" id="3.40.50.720">
    <property type="entry name" value="NAD(P)-binding Rossmann-like Domain"/>
    <property type="match status" value="1"/>
</dbReference>
<dbReference type="InterPro" id="IPR036291">
    <property type="entry name" value="NAD(P)-bd_dom_sf"/>
</dbReference>
<organism evidence="3 4">
    <name type="scientific">Catenulispora yoronensis</name>
    <dbReference type="NCBI Taxonomy" id="450799"/>
    <lineage>
        <taxon>Bacteria</taxon>
        <taxon>Bacillati</taxon>
        <taxon>Actinomycetota</taxon>
        <taxon>Actinomycetes</taxon>
        <taxon>Catenulisporales</taxon>
        <taxon>Catenulisporaceae</taxon>
        <taxon>Catenulispora</taxon>
    </lineage>
</organism>
<sequence>MQNDDGRAGAERPRMRAVVLEEFGTEPVLRSLERPAPGPGEVLVRIEASGVNPLDLKITAGAAAHARVTPPAVLGIDLAGVVTEVGPGVTAFGAGDEVYGMAGGVGGLPGTLAEYAAVDADLLAVKPARLTMAEAAALPLAVITAWEGLVDRARVGERDLVLVHGGAGGVGHVAVQLAQARGATVFATGSGGDLDTIRALGAEPIDYRTTALDEYLRTATGGEGFDVVFDTIGGATLDLSFAAVRTYTGRVVSILGWGEHSLAPLSFRGASYSGVFTLLPLITGKHRAHHGRVLAQAAELVDRGLITPILDPTPYHLGAVADAHEAVASGKRQGKVVVKVGP</sequence>
<dbReference type="InterPro" id="IPR020843">
    <property type="entry name" value="ER"/>
</dbReference>
<dbReference type="PANTHER" id="PTHR44154">
    <property type="entry name" value="QUINONE OXIDOREDUCTASE"/>
    <property type="match status" value="1"/>
</dbReference>
<dbReference type="Pfam" id="PF13602">
    <property type="entry name" value="ADH_zinc_N_2"/>
    <property type="match status" value="1"/>
</dbReference>
<dbReference type="PANTHER" id="PTHR44154:SF1">
    <property type="entry name" value="QUINONE OXIDOREDUCTASE"/>
    <property type="match status" value="1"/>
</dbReference>
<evidence type="ECO:0000259" key="2">
    <source>
        <dbReference type="SMART" id="SM00829"/>
    </source>
</evidence>
<dbReference type="EMBL" id="BAAAQN010000030">
    <property type="protein sequence ID" value="GAA2040586.1"/>
    <property type="molecule type" value="Genomic_DNA"/>
</dbReference>